<protein>
    <recommendedName>
        <fullName evidence="4">Interleukin 4/13A</fullName>
    </recommendedName>
</protein>
<feature type="chain" id="PRO_5025461672" description="Interleukin 4/13A" evidence="1">
    <location>
        <begin position="22"/>
        <end position="137"/>
    </location>
</feature>
<organism evidence="2 3">
    <name type="scientific">Oreochromis niloticus</name>
    <name type="common">Nile tilapia</name>
    <name type="synonym">Tilapia nilotica</name>
    <dbReference type="NCBI Taxonomy" id="8128"/>
    <lineage>
        <taxon>Eukaryota</taxon>
        <taxon>Metazoa</taxon>
        <taxon>Chordata</taxon>
        <taxon>Craniata</taxon>
        <taxon>Vertebrata</taxon>
        <taxon>Euteleostomi</taxon>
        <taxon>Actinopterygii</taxon>
        <taxon>Neopterygii</taxon>
        <taxon>Teleostei</taxon>
        <taxon>Neoteleostei</taxon>
        <taxon>Acanthomorphata</taxon>
        <taxon>Ovalentaria</taxon>
        <taxon>Cichlomorphae</taxon>
        <taxon>Cichliformes</taxon>
        <taxon>Cichlidae</taxon>
        <taxon>African cichlids</taxon>
        <taxon>Pseudocrenilabrinae</taxon>
        <taxon>Oreochromini</taxon>
        <taxon>Oreochromis</taxon>
    </lineage>
</organism>
<accession>A0A669D6E4</accession>
<sequence length="137" mass="15489">MEMMTFVLVSTVALLISPCAANPVYNMNLNNIIDLVQEYSKTLNESFYVEDVTHLADSGCGNNFICKVHEILGNHATKQQKYKEKEIVRNLEVFINGTNVNCTEVLKTVPKARTEKPIPALLENLKKCIQKRNFNGK</sequence>
<keyword evidence="3" id="KW-1185">Reference proteome</keyword>
<evidence type="ECO:0000313" key="2">
    <source>
        <dbReference type="Ensembl" id="ENSONIP00000055382.1"/>
    </source>
</evidence>
<reference evidence="2" key="3">
    <citation type="submission" date="2025-09" db="UniProtKB">
        <authorList>
            <consortium name="Ensembl"/>
        </authorList>
    </citation>
    <scope>IDENTIFICATION</scope>
</reference>
<reference evidence="3" key="1">
    <citation type="submission" date="2012-01" db="EMBL/GenBank/DDBJ databases">
        <title>The Genome Sequence of Oreochromis niloticus (Nile Tilapia).</title>
        <authorList>
            <consortium name="Broad Institute Genome Assembly Team"/>
            <consortium name="Broad Institute Sequencing Platform"/>
            <person name="Di Palma F."/>
            <person name="Johnson J."/>
            <person name="Lander E.S."/>
            <person name="Lindblad-Toh K."/>
        </authorList>
    </citation>
    <scope>NUCLEOTIDE SEQUENCE [LARGE SCALE GENOMIC DNA]</scope>
</reference>
<dbReference type="OMA" id="GNHATKQ"/>
<evidence type="ECO:0000256" key="1">
    <source>
        <dbReference type="SAM" id="SignalP"/>
    </source>
</evidence>
<name>A0A669D6E4_ORENI</name>
<reference evidence="2" key="2">
    <citation type="submission" date="2025-08" db="UniProtKB">
        <authorList>
            <consortium name="Ensembl"/>
        </authorList>
    </citation>
    <scope>IDENTIFICATION</scope>
</reference>
<keyword evidence="1" id="KW-0732">Signal</keyword>
<proteinExistence type="predicted"/>
<dbReference type="GeneTree" id="ENSGT00940000176998"/>
<evidence type="ECO:0008006" key="4">
    <source>
        <dbReference type="Google" id="ProtNLM"/>
    </source>
</evidence>
<dbReference type="Proteomes" id="UP000005207">
    <property type="component" value="Linkage group LG10"/>
</dbReference>
<evidence type="ECO:0000313" key="3">
    <source>
        <dbReference type="Proteomes" id="UP000005207"/>
    </source>
</evidence>
<dbReference type="Ensembl" id="ENSONIT00000057607.1">
    <property type="protein sequence ID" value="ENSONIP00000055382.1"/>
    <property type="gene ID" value="ENSONIG00000041807.1"/>
</dbReference>
<feature type="signal peptide" evidence="1">
    <location>
        <begin position="1"/>
        <end position="21"/>
    </location>
</feature>
<dbReference type="InParanoid" id="A0A669D6E4"/>
<dbReference type="AlphaFoldDB" id="A0A669D6E4"/>